<dbReference type="InterPro" id="IPR036529">
    <property type="entry name" value="KIX_dom_sf"/>
</dbReference>
<reference evidence="2" key="1">
    <citation type="submission" date="2020-05" db="EMBL/GenBank/DDBJ databases">
        <title>Phylogenomic resolution of chytrid fungi.</title>
        <authorList>
            <person name="Stajich J.E."/>
            <person name="Amses K."/>
            <person name="Simmons R."/>
            <person name="Seto K."/>
            <person name="Myers J."/>
            <person name="Bonds A."/>
            <person name="Quandt C.A."/>
            <person name="Barry K."/>
            <person name="Liu P."/>
            <person name="Grigoriev I."/>
            <person name="Longcore J.E."/>
            <person name="James T.Y."/>
        </authorList>
    </citation>
    <scope>NUCLEOTIDE SEQUENCE</scope>
    <source>
        <strain evidence="2">PLAUS21</strain>
    </source>
</reference>
<accession>A0AAD5Y3P7</accession>
<keyword evidence="3" id="KW-1185">Reference proteome</keyword>
<comment type="caution">
    <text evidence="2">The sequence shown here is derived from an EMBL/GenBank/DDBJ whole genome shotgun (WGS) entry which is preliminary data.</text>
</comment>
<sequence length="126" mass="14630">MSIEAGRYKFNLTTADRNYVVKELSALIKSHFVNVNPIAEARRMEGNLYNSCTSRANYLDVIKNRIIRDIKSGRLTNIVGEQPVHVHTLLENMIHIEQYLVENGLKEEYVKLVEIEKVIKQRIQCE</sequence>
<dbReference type="Gene3D" id="1.10.246.20">
    <property type="entry name" value="Coactivator CBP, KIX domain"/>
    <property type="match status" value="1"/>
</dbReference>
<dbReference type="EMBL" id="JADGKB010000043">
    <property type="protein sequence ID" value="KAJ3257002.1"/>
    <property type="molecule type" value="Genomic_DNA"/>
</dbReference>
<dbReference type="AlphaFoldDB" id="A0AAD5Y3P7"/>
<gene>
    <name evidence="2" type="ORF">HK103_004985</name>
</gene>
<protein>
    <submittedName>
        <fullName evidence="2">Uncharacterized protein</fullName>
    </submittedName>
</protein>
<name>A0AAD5Y3P7_9FUNG</name>
<dbReference type="Proteomes" id="UP001210925">
    <property type="component" value="Unassembled WGS sequence"/>
</dbReference>
<proteinExistence type="predicted"/>
<evidence type="ECO:0000256" key="1">
    <source>
        <dbReference type="ARBA" id="ARBA00023242"/>
    </source>
</evidence>
<keyword evidence="1" id="KW-0539">Nucleus</keyword>
<dbReference type="GO" id="GO:0006355">
    <property type="term" value="P:regulation of DNA-templated transcription"/>
    <property type="evidence" value="ECO:0007669"/>
    <property type="project" value="InterPro"/>
</dbReference>
<evidence type="ECO:0000313" key="2">
    <source>
        <dbReference type="EMBL" id="KAJ3257002.1"/>
    </source>
</evidence>
<dbReference type="GO" id="GO:0003712">
    <property type="term" value="F:transcription coregulator activity"/>
    <property type="evidence" value="ECO:0007669"/>
    <property type="project" value="InterPro"/>
</dbReference>
<evidence type="ECO:0000313" key="3">
    <source>
        <dbReference type="Proteomes" id="UP001210925"/>
    </source>
</evidence>
<organism evidence="2 3">
    <name type="scientific">Boothiomyces macroporosus</name>
    <dbReference type="NCBI Taxonomy" id="261099"/>
    <lineage>
        <taxon>Eukaryota</taxon>
        <taxon>Fungi</taxon>
        <taxon>Fungi incertae sedis</taxon>
        <taxon>Chytridiomycota</taxon>
        <taxon>Chytridiomycota incertae sedis</taxon>
        <taxon>Chytridiomycetes</taxon>
        <taxon>Rhizophydiales</taxon>
        <taxon>Terramycetaceae</taxon>
        <taxon>Boothiomyces</taxon>
    </lineage>
</organism>